<name>A0A368YBP2_9HYPH</name>
<dbReference type="OrthoDB" id="651281at2"/>
<dbReference type="InterPro" id="IPR029052">
    <property type="entry name" value="Metallo-depent_PP-like"/>
</dbReference>
<dbReference type="EMBL" id="QPJM01000040">
    <property type="protein sequence ID" value="RCW77680.1"/>
    <property type="molecule type" value="Genomic_DNA"/>
</dbReference>
<proteinExistence type="predicted"/>
<dbReference type="InterPro" id="IPR004843">
    <property type="entry name" value="Calcineurin-like_PHP"/>
</dbReference>
<accession>A0A368YBP2</accession>
<dbReference type="SUPFAM" id="SSF56300">
    <property type="entry name" value="Metallo-dependent phosphatases"/>
    <property type="match status" value="1"/>
</dbReference>
<evidence type="ECO:0000313" key="2">
    <source>
        <dbReference type="EMBL" id="RCW77680.1"/>
    </source>
</evidence>
<feature type="domain" description="Calcineurin-like phosphoesterase" evidence="1">
    <location>
        <begin position="1"/>
        <end position="80"/>
    </location>
</feature>
<organism evidence="2 3">
    <name type="scientific">Phyllobacterium bourgognense</name>
    <dbReference type="NCBI Taxonomy" id="314236"/>
    <lineage>
        <taxon>Bacteria</taxon>
        <taxon>Pseudomonadati</taxon>
        <taxon>Pseudomonadota</taxon>
        <taxon>Alphaproteobacteria</taxon>
        <taxon>Hyphomicrobiales</taxon>
        <taxon>Phyllobacteriaceae</taxon>
        <taxon>Phyllobacterium</taxon>
    </lineage>
</organism>
<keyword evidence="3" id="KW-1185">Reference proteome</keyword>
<evidence type="ECO:0000313" key="3">
    <source>
        <dbReference type="Proteomes" id="UP000253324"/>
    </source>
</evidence>
<dbReference type="Gene3D" id="3.60.21.10">
    <property type="match status" value="1"/>
</dbReference>
<dbReference type="Pfam" id="PF00149">
    <property type="entry name" value="Metallophos"/>
    <property type="match status" value="1"/>
</dbReference>
<dbReference type="AlphaFoldDB" id="A0A368YBP2"/>
<evidence type="ECO:0000259" key="1">
    <source>
        <dbReference type="Pfam" id="PF00149"/>
    </source>
</evidence>
<dbReference type="GO" id="GO:0016787">
    <property type="term" value="F:hydrolase activity"/>
    <property type="evidence" value="ECO:0007669"/>
    <property type="project" value="InterPro"/>
</dbReference>
<gene>
    <name evidence="2" type="ORF">C7476_14019</name>
</gene>
<reference evidence="2 3" key="1">
    <citation type="submission" date="2018-07" db="EMBL/GenBank/DDBJ databases">
        <title>Genomic Encyclopedia of Type Strains, Phase III (KMG-III): the genomes of soil and plant-associated and newly described type strains.</title>
        <authorList>
            <person name="Whitman W."/>
        </authorList>
    </citation>
    <scope>NUCLEOTIDE SEQUENCE [LARGE SCALE GENOMIC DNA]</scope>
    <source>
        <strain evidence="2 3">31-25a</strain>
    </source>
</reference>
<protein>
    <submittedName>
        <fullName evidence="2">Calcineurin-like phosphoesterase family protein</fullName>
    </submittedName>
</protein>
<comment type="caution">
    <text evidence="2">The sequence shown here is derived from an EMBL/GenBank/DDBJ whole genome shotgun (WGS) entry which is preliminary data.</text>
</comment>
<sequence>MRIIQITDTHLSPSKTHFNINWQPLADWINWENPDLVVHTGDLTLDGAGTDDDLAFSIGLLNELSVPVLSVPGTHDIGHMQNGAQTVNQRRLVDAGACFRRRRGSCSTAHTAEDHVRA</sequence>
<dbReference type="Proteomes" id="UP000253324">
    <property type="component" value="Unassembled WGS sequence"/>
</dbReference>